<feature type="transmembrane region" description="Helical" evidence="1">
    <location>
        <begin position="26"/>
        <end position="44"/>
    </location>
</feature>
<feature type="transmembrane region" description="Helical" evidence="1">
    <location>
        <begin position="50"/>
        <end position="67"/>
    </location>
</feature>
<dbReference type="RefSeq" id="WP_211603206.1">
    <property type="nucleotide sequence ID" value="NZ_JAGSNF010000016.1"/>
</dbReference>
<organism evidence="2 3">
    <name type="scientific">Phycicoccus avicenniae</name>
    <dbReference type="NCBI Taxonomy" id="2828860"/>
    <lineage>
        <taxon>Bacteria</taxon>
        <taxon>Bacillati</taxon>
        <taxon>Actinomycetota</taxon>
        <taxon>Actinomycetes</taxon>
        <taxon>Micrococcales</taxon>
        <taxon>Intrasporangiaceae</taxon>
        <taxon>Phycicoccus</taxon>
    </lineage>
</organism>
<comment type="caution">
    <text evidence="2">The sequence shown here is derived from an EMBL/GenBank/DDBJ whole genome shotgun (WGS) entry which is preliminary data.</text>
</comment>
<name>A0A941HZC0_9MICO</name>
<evidence type="ECO:0000256" key="1">
    <source>
        <dbReference type="SAM" id="Phobius"/>
    </source>
</evidence>
<dbReference type="Proteomes" id="UP000677016">
    <property type="component" value="Unassembled WGS sequence"/>
</dbReference>
<evidence type="ECO:0000313" key="2">
    <source>
        <dbReference type="EMBL" id="MBR7743918.1"/>
    </source>
</evidence>
<gene>
    <name evidence="2" type="ORF">KC207_11510</name>
</gene>
<evidence type="ECO:0000313" key="3">
    <source>
        <dbReference type="Proteomes" id="UP000677016"/>
    </source>
</evidence>
<dbReference type="EMBL" id="JAGSNF010000016">
    <property type="protein sequence ID" value="MBR7743918.1"/>
    <property type="molecule type" value="Genomic_DNA"/>
</dbReference>
<protein>
    <submittedName>
        <fullName evidence="2">Uncharacterized protein</fullName>
    </submittedName>
</protein>
<keyword evidence="1" id="KW-0472">Membrane</keyword>
<proteinExistence type="predicted"/>
<reference evidence="2" key="1">
    <citation type="submission" date="2021-04" db="EMBL/GenBank/DDBJ databases">
        <title>Phycicoccus avicenniae sp. nov., a novel endophytic actinomycetes isolated from branch of Avicennia mariana.</title>
        <authorList>
            <person name="Tuo L."/>
        </authorList>
    </citation>
    <scope>NUCLEOTIDE SEQUENCE</scope>
    <source>
        <strain evidence="2">BSK3Z-2</strain>
    </source>
</reference>
<sequence length="97" mass="10045">MTDIVAVDGTRIRPLPTRTAAVGRRVRLVALAVVTATTLVLAGVEPRLALLAAAGVVVAGVVLARAWHSYLAAGDQIDALFETLPPPSGQVHDPRSS</sequence>
<keyword evidence="3" id="KW-1185">Reference proteome</keyword>
<dbReference type="AlphaFoldDB" id="A0A941HZC0"/>
<keyword evidence="1" id="KW-1133">Transmembrane helix</keyword>
<keyword evidence="1" id="KW-0812">Transmembrane</keyword>
<accession>A0A941HZC0</accession>